<dbReference type="Gene3D" id="3.30.460.10">
    <property type="entry name" value="Beta Polymerase, domain 2"/>
    <property type="match status" value="1"/>
</dbReference>
<dbReference type="SUPFAM" id="SSF81301">
    <property type="entry name" value="Nucleotidyltransferase"/>
    <property type="match status" value="1"/>
</dbReference>
<dbReference type="Pfam" id="PF04926">
    <property type="entry name" value="PAP_RNA-bind"/>
    <property type="match status" value="2"/>
</dbReference>
<keyword evidence="7 12" id="KW-0547">Nucleotide-binding</keyword>
<dbReference type="PANTHER" id="PTHR10682:SF10">
    <property type="entry name" value="POLYNUCLEOTIDE ADENYLYLTRANSFERASE"/>
    <property type="match status" value="1"/>
</dbReference>
<dbReference type="GO" id="GO:0006397">
    <property type="term" value="P:mRNA processing"/>
    <property type="evidence" value="ECO:0007669"/>
    <property type="project" value="UniProtKB-KW"/>
</dbReference>
<comment type="similarity">
    <text evidence="3 12">Belongs to the poly(A) polymerase family.</text>
</comment>
<name>A0A7R8UX67_HERIL</name>
<keyword evidence="5 12" id="KW-0808">Transferase</keyword>
<feature type="binding site" evidence="13">
    <location>
        <begin position="246"/>
        <end position="247"/>
    </location>
    <ligand>
        <name>ATP</name>
        <dbReference type="ChEBI" id="CHEBI:30616"/>
    </ligand>
</feature>
<feature type="domain" description="Poly(A) polymerase central" evidence="17">
    <location>
        <begin position="219"/>
        <end position="363"/>
    </location>
</feature>
<dbReference type="Pfam" id="PF04928">
    <property type="entry name" value="PAP_central"/>
    <property type="match status" value="1"/>
</dbReference>
<protein>
    <recommendedName>
        <fullName evidence="12">Poly(A) polymerase</fullName>
        <ecNumber evidence="12">2.7.7.19</ecNumber>
    </recommendedName>
</protein>
<keyword evidence="10 12" id="KW-0539">Nucleus</keyword>
<evidence type="ECO:0000256" key="11">
    <source>
        <dbReference type="ARBA" id="ARBA00048830"/>
    </source>
</evidence>
<dbReference type="GO" id="GO:0005634">
    <property type="term" value="C:nucleus"/>
    <property type="evidence" value="ECO:0007669"/>
    <property type="project" value="UniProtKB-SubCell"/>
</dbReference>
<evidence type="ECO:0000259" key="18">
    <source>
        <dbReference type="Pfam" id="PF20750"/>
    </source>
</evidence>
<feature type="binding site" evidence="14">
    <location>
        <position position="113"/>
    </location>
    <ligand>
        <name>Mg(2+)</name>
        <dbReference type="ChEBI" id="CHEBI:18420"/>
        <label>2</label>
        <note>catalytic</note>
    </ligand>
</feature>
<evidence type="ECO:0000256" key="12">
    <source>
        <dbReference type="PIRNR" id="PIRNR018425"/>
    </source>
</evidence>
<evidence type="ECO:0000259" key="17">
    <source>
        <dbReference type="Pfam" id="PF04928"/>
    </source>
</evidence>
<evidence type="ECO:0000256" key="1">
    <source>
        <dbReference type="ARBA" id="ARBA00001936"/>
    </source>
</evidence>
<dbReference type="OrthoDB" id="412748at2759"/>
<dbReference type="Gene3D" id="3.30.70.590">
    <property type="entry name" value="Poly(A) polymerase predicted RNA binding domain"/>
    <property type="match status" value="1"/>
</dbReference>
<evidence type="ECO:0000256" key="7">
    <source>
        <dbReference type="ARBA" id="ARBA00022741"/>
    </source>
</evidence>
<feature type="domain" description="Poly(A) polymerase nucleotidyltransferase" evidence="18">
    <location>
        <begin position="21"/>
        <end position="214"/>
    </location>
</feature>
<dbReference type="Proteomes" id="UP000594454">
    <property type="component" value="Chromosome 4"/>
</dbReference>
<dbReference type="Pfam" id="PF20750">
    <property type="entry name" value="PAP_NTPase"/>
    <property type="match status" value="1"/>
</dbReference>
<dbReference type="InterPro" id="IPR007012">
    <property type="entry name" value="PolA_pol_cen_dom"/>
</dbReference>
<comment type="subcellular location">
    <subcellularLocation>
        <location evidence="2 12">Nucleus</location>
    </subcellularLocation>
</comment>
<evidence type="ECO:0000256" key="6">
    <source>
        <dbReference type="ARBA" id="ARBA00022723"/>
    </source>
</evidence>
<reference evidence="19 20" key="1">
    <citation type="submission" date="2020-11" db="EMBL/GenBank/DDBJ databases">
        <authorList>
            <person name="Wallbank WR R."/>
            <person name="Pardo Diaz C."/>
            <person name="Kozak K."/>
            <person name="Martin S."/>
            <person name="Jiggins C."/>
            <person name="Moest M."/>
            <person name="Warren A I."/>
            <person name="Generalovic N T."/>
            <person name="Byers J.R.P. K."/>
            <person name="Montejo-Kovacevich G."/>
            <person name="Yen C E."/>
        </authorList>
    </citation>
    <scope>NUCLEOTIDE SEQUENCE [LARGE SCALE GENOMIC DNA]</scope>
</reference>
<keyword evidence="9 14" id="KW-0460">Magnesium</keyword>
<feature type="binding site" evidence="13">
    <location>
        <begin position="113"/>
        <end position="115"/>
    </location>
    <ligand>
        <name>ATP</name>
        <dbReference type="ChEBI" id="CHEBI:30616"/>
    </ligand>
</feature>
<evidence type="ECO:0000256" key="10">
    <source>
        <dbReference type="ARBA" id="ARBA00023242"/>
    </source>
</evidence>
<comment type="cofactor">
    <cofactor evidence="14">
        <name>Mg(2+)</name>
        <dbReference type="ChEBI" id="CHEBI:18420"/>
    </cofactor>
    <text evidence="14">Binds 2 magnesium ions. Also active with manganese.</text>
</comment>
<feature type="binding site" evidence="13">
    <location>
        <position position="167"/>
    </location>
    <ligand>
        <name>ATP</name>
        <dbReference type="ChEBI" id="CHEBI:30616"/>
    </ligand>
</feature>
<dbReference type="InterPro" id="IPR007010">
    <property type="entry name" value="PolA_pol_RNA-bd_dom"/>
</dbReference>
<feature type="binding site" evidence="14">
    <location>
        <position position="167"/>
    </location>
    <ligand>
        <name>Mg(2+)</name>
        <dbReference type="ChEBI" id="CHEBI:18420"/>
        <label>2</label>
        <note>catalytic</note>
    </ligand>
</feature>
<evidence type="ECO:0000256" key="15">
    <source>
        <dbReference type="SAM" id="MobiDB-lite"/>
    </source>
</evidence>
<keyword evidence="4 12" id="KW-0507">mRNA processing</keyword>
<evidence type="ECO:0000256" key="8">
    <source>
        <dbReference type="ARBA" id="ARBA00022840"/>
    </source>
</evidence>
<dbReference type="EC" id="2.7.7.19" evidence="12"/>
<feature type="domain" description="Poly(A) polymerase RNA-binding" evidence="16">
    <location>
        <begin position="366"/>
        <end position="422"/>
    </location>
</feature>
<comment type="function">
    <text evidence="12">Polymerase that creates the 3'-poly(A) tail of mRNA's.</text>
</comment>
<dbReference type="EMBL" id="LR899012">
    <property type="protein sequence ID" value="CAD7088765.1"/>
    <property type="molecule type" value="Genomic_DNA"/>
</dbReference>
<feature type="binding site" evidence="14">
    <location>
        <position position="115"/>
    </location>
    <ligand>
        <name>Mg(2+)</name>
        <dbReference type="ChEBI" id="CHEBI:18420"/>
        <label>2</label>
        <note>catalytic</note>
    </ligand>
</feature>
<dbReference type="PANTHER" id="PTHR10682">
    <property type="entry name" value="POLY A POLYMERASE"/>
    <property type="match status" value="1"/>
</dbReference>
<evidence type="ECO:0000313" key="19">
    <source>
        <dbReference type="EMBL" id="CAD7088765.1"/>
    </source>
</evidence>
<feature type="region of interest" description="Disordered" evidence="15">
    <location>
        <begin position="512"/>
        <end position="556"/>
    </location>
</feature>
<dbReference type="GO" id="GO:0005524">
    <property type="term" value="F:ATP binding"/>
    <property type="evidence" value="ECO:0007669"/>
    <property type="project" value="UniProtKB-UniRule"/>
</dbReference>
<feature type="binding site" evidence="13">
    <location>
        <position position="237"/>
    </location>
    <ligand>
        <name>ATP</name>
        <dbReference type="ChEBI" id="CHEBI:30616"/>
    </ligand>
</feature>
<dbReference type="SUPFAM" id="SSF81631">
    <property type="entry name" value="PAP/OAS1 substrate-binding domain"/>
    <property type="match status" value="1"/>
</dbReference>
<dbReference type="CDD" id="cd05402">
    <property type="entry name" value="NT_PAP_TUTase"/>
    <property type="match status" value="1"/>
</dbReference>
<feature type="domain" description="Poly(A) polymerase RNA-binding" evidence="16">
    <location>
        <begin position="432"/>
        <end position="511"/>
    </location>
</feature>
<dbReference type="SUPFAM" id="SSF55003">
    <property type="entry name" value="PAP/Archaeal CCA-adding enzyme, C-terminal domain"/>
    <property type="match status" value="1"/>
</dbReference>
<dbReference type="GO" id="GO:0046872">
    <property type="term" value="F:metal ion binding"/>
    <property type="evidence" value="ECO:0007669"/>
    <property type="project" value="UniProtKB-KW"/>
</dbReference>
<evidence type="ECO:0000256" key="2">
    <source>
        <dbReference type="ARBA" id="ARBA00004123"/>
    </source>
</evidence>
<comment type="cofactor">
    <cofactor evidence="1">
        <name>Mn(2+)</name>
        <dbReference type="ChEBI" id="CHEBI:29035"/>
    </cofactor>
</comment>
<feature type="binding site" evidence="13">
    <location>
        <position position="228"/>
    </location>
    <ligand>
        <name>ATP</name>
        <dbReference type="ChEBI" id="CHEBI:30616"/>
    </ligand>
</feature>
<dbReference type="FunFam" id="1.10.1410.10:FF:000001">
    <property type="entry name" value="Putative poly(A) polymerase gamma"/>
    <property type="match status" value="1"/>
</dbReference>
<evidence type="ECO:0000256" key="5">
    <source>
        <dbReference type="ARBA" id="ARBA00022679"/>
    </source>
</evidence>
<comment type="catalytic activity">
    <reaction evidence="11 12">
        <text>RNA(n) + ATP = RNA(n)-3'-adenine ribonucleotide + diphosphate</text>
        <dbReference type="Rhea" id="RHEA:11332"/>
        <dbReference type="Rhea" id="RHEA-COMP:14527"/>
        <dbReference type="Rhea" id="RHEA-COMP:17347"/>
        <dbReference type="ChEBI" id="CHEBI:30616"/>
        <dbReference type="ChEBI" id="CHEBI:33019"/>
        <dbReference type="ChEBI" id="CHEBI:140395"/>
        <dbReference type="ChEBI" id="CHEBI:173115"/>
        <dbReference type="EC" id="2.7.7.19"/>
    </reaction>
</comment>
<evidence type="ECO:0000256" key="14">
    <source>
        <dbReference type="PIRSR" id="PIRSR018425-2"/>
    </source>
</evidence>
<dbReference type="AlphaFoldDB" id="A0A7R8UX67"/>
<evidence type="ECO:0000256" key="4">
    <source>
        <dbReference type="ARBA" id="ARBA00022664"/>
    </source>
</evidence>
<dbReference type="PIRSF" id="PIRSF018425">
    <property type="entry name" value="PolyA_polymerase"/>
    <property type="match status" value="1"/>
</dbReference>
<dbReference type="Gene3D" id="1.10.1410.10">
    <property type="match status" value="1"/>
</dbReference>
<feature type="compositionally biased region" description="Polar residues" evidence="15">
    <location>
        <begin position="516"/>
        <end position="527"/>
    </location>
</feature>
<evidence type="ECO:0000313" key="20">
    <source>
        <dbReference type="Proteomes" id="UP000594454"/>
    </source>
</evidence>
<dbReference type="GO" id="GO:1990817">
    <property type="term" value="F:poly(A) RNA polymerase activity"/>
    <property type="evidence" value="ECO:0007669"/>
    <property type="project" value="UniProtKB-UniRule"/>
</dbReference>
<keyword evidence="6 14" id="KW-0479">Metal-binding</keyword>
<feature type="binding site" evidence="14">
    <location>
        <position position="113"/>
    </location>
    <ligand>
        <name>Mg(2+)</name>
        <dbReference type="ChEBI" id="CHEBI:18420"/>
        <label>1</label>
        <note>catalytic</note>
    </ligand>
</feature>
<dbReference type="InterPro" id="IPR043519">
    <property type="entry name" value="NT_sf"/>
</dbReference>
<dbReference type="GO" id="GO:0003723">
    <property type="term" value="F:RNA binding"/>
    <property type="evidence" value="ECO:0007669"/>
    <property type="project" value="UniProtKB-UniRule"/>
</dbReference>
<dbReference type="InterPro" id="IPR011068">
    <property type="entry name" value="NuclTrfase_I-like_C"/>
</dbReference>
<dbReference type="InterPro" id="IPR048840">
    <property type="entry name" value="PolA_pol_NTPase"/>
</dbReference>
<accession>A0A7R8UX67</accession>
<proteinExistence type="inferred from homology"/>
<gene>
    <name evidence="19" type="ORF">HERILL_LOCUS11360</name>
</gene>
<evidence type="ECO:0000256" key="3">
    <source>
        <dbReference type="ARBA" id="ARBA00010912"/>
    </source>
</evidence>
<organism evidence="19 20">
    <name type="scientific">Hermetia illucens</name>
    <name type="common">Black soldier fly</name>
    <dbReference type="NCBI Taxonomy" id="343691"/>
    <lineage>
        <taxon>Eukaryota</taxon>
        <taxon>Metazoa</taxon>
        <taxon>Ecdysozoa</taxon>
        <taxon>Arthropoda</taxon>
        <taxon>Hexapoda</taxon>
        <taxon>Insecta</taxon>
        <taxon>Pterygota</taxon>
        <taxon>Neoptera</taxon>
        <taxon>Endopterygota</taxon>
        <taxon>Diptera</taxon>
        <taxon>Brachycera</taxon>
        <taxon>Stratiomyomorpha</taxon>
        <taxon>Stratiomyidae</taxon>
        <taxon>Hermetiinae</taxon>
        <taxon>Hermetia</taxon>
    </lineage>
</organism>
<feature type="binding site" evidence="13">
    <location>
        <begin position="100"/>
        <end position="102"/>
    </location>
    <ligand>
        <name>ATP</name>
        <dbReference type="ChEBI" id="CHEBI:30616"/>
    </ligand>
</feature>
<dbReference type="FunFam" id="3.30.460.10:FF:000002">
    <property type="entry name" value="Poly(A) polymerase alpha, putative"/>
    <property type="match status" value="1"/>
</dbReference>
<keyword evidence="20" id="KW-1185">Reference proteome</keyword>
<dbReference type="OMA" id="EWKWPQP"/>
<dbReference type="InParanoid" id="A0A7R8UX67"/>
<dbReference type="InterPro" id="IPR014492">
    <property type="entry name" value="PolyA_polymerase"/>
</dbReference>
<evidence type="ECO:0000256" key="9">
    <source>
        <dbReference type="ARBA" id="ARBA00022842"/>
    </source>
</evidence>
<dbReference type="GO" id="GO:0031123">
    <property type="term" value="P:RNA 3'-end processing"/>
    <property type="evidence" value="ECO:0007669"/>
    <property type="project" value="InterPro"/>
</dbReference>
<evidence type="ECO:0000256" key="13">
    <source>
        <dbReference type="PIRSR" id="PIRSR018425-1"/>
    </source>
</evidence>
<evidence type="ECO:0000259" key="16">
    <source>
        <dbReference type="Pfam" id="PF04926"/>
    </source>
</evidence>
<sequence>MWKGNSPSTAIQAAGIQKAFGISSAVNTAKPTAAEIQMTKDLEKTLQAYHMFQSEADHSRRAEILNQVNDLAKRWIRDVAVSQNVPKPVADRLGGKVFSFGSFLLGVHHKDADIDALCVVPSIIQRSDFFTSFFKLLKGQPQVTQCHAVEEAFVPLIKMKYNGIELDLLFSRLELAEVPENIDLQNNTLLQNLDPQSMRSLNGRRVTEAILQNVPNVDNFRTVLRTVKVWAKNHGIYSNALGYFGGVTWAILVARACQLYPNAAPATLVCKFFMVFSKWRWPLPVLLKRPDNIDFGFPIWDPRLNLSDRHHLMPIITPTYPQLNSTFNVTESTKKVILRELERSKTISEEIMQGKAKWDHLFEAPTFFYKYRHFILLLVSSNIAEDHLKWRGLVESKIRLLVGNLSRDKQIALAHPNPKCFDICRRRGNKPDQSLEKYIAAPFCSMWFIGLEFGQVDNSTINLVSCIEAFGAKLHSHAEKILKAGMQIDARHVKRKDLNQYLEPEILKRERESAEYQKSCSRSTVQTGKRKAREPLLPPSKKLNVDPVVGQSENTK</sequence>
<feature type="binding site" evidence="14">
    <location>
        <position position="115"/>
    </location>
    <ligand>
        <name>Mg(2+)</name>
        <dbReference type="ChEBI" id="CHEBI:18420"/>
        <label>1</label>
        <note>catalytic</note>
    </ligand>
</feature>
<keyword evidence="8 12" id="KW-0067">ATP-binding</keyword>